<sequence length="501" mass="58721">MSSAPDLPPEIIYLITQHLSRHHILPLLTLNRHWHRVIVAELYNVIRIRSAREQYHYWNLFCETRRSRQGEQQQQHGSSFYSPMNYAAHIRQLDLSWSYPGKRITDALLDDLTKDCIQLESINIYNCFDITSRGLGRVLENCSKIRHLYAAMATSITSKCLLIPPLTHLQQLETINLYGLESPLFFRSITKRRNKNALRHLDHIRTLHLTGPVPNELIPIIGHSLRDLTLDHIKAKHTGHDDDQVLQLLFQHTPLLTRIRLKDYHLASSSTLGRLPLHLQALELDHCRLTYDSPPPPPFVKYLKALELPDTSVKTIDMWIEQCTHRLLRFTAPPNIPGRALEMLMERCPHLAHLTMDHAVSPVDITAIIMYRDYLDRALTTSYWANTLVSLDVMIPFTVPHQPLPQLEHLHMRFPVPSIRLEGTMIRDLYPALRVLYIEQLTFAFESQQQQEEPLWLGTNAPWLDQLDAFMLPTQYYREPTEQLVRLREQYEHWYSHKYIW</sequence>
<name>A0AAD7UZS8_9FUNG</name>
<dbReference type="GO" id="GO:0019005">
    <property type="term" value="C:SCF ubiquitin ligase complex"/>
    <property type="evidence" value="ECO:0007669"/>
    <property type="project" value="TreeGrafter"/>
</dbReference>
<organism evidence="1 2">
    <name type="scientific">Lichtheimia ornata</name>
    <dbReference type="NCBI Taxonomy" id="688661"/>
    <lineage>
        <taxon>Eukaryota</taxon>
        <taxon>Fungi</taxon>
        <taxon>Fungi incertae sedis</taxon>
        <taxon>Mucoromycota</taxon>
        <taxon>Mucoromycotina</taxon>
        <taxon>Mucoromycetes</taxon>
        <taxon>Mucorales</taxon>
        <taxon>Lichtheimiaceae</taxon>
        <taxon>Lichtheimia</taxon>
    </lineage>
</organism>
<dbReference type="GO" id="GO:0031146">
    <property type="term" value="P:SCF-dependent proteasomal ubiquitin-dependent protein catabolic process"/>
    <property type="evidence" value="ECO:0007669"/>
    <property type="project" value="TreeGrafter"/>
</dbReference>
<dbReference type="GeneID" id="83216253"/>
<evidence type="ECO:0000313" key="2">
    <source>
        <dbReference type="Proteomes" id="UP001234581"/>
    </source>
</evidence>
<dbReference type="SUPFAM" id="SSF52058">
    <property type="entry name" value="L domain-like"/>
    <property type="match status" value="1"/>
</dbReference>
<dbReference type="RefSeq" id="XP_058340473.1">
    <property type="nucleotide sequence ID" value="XM_058488847.1"/>
</dbReference>
<comment type="caution">
    <text evidence="1">The sequence shown here is derived from an EMBL/GenBank/DDBJ whole genome shotgun (WGS) entry which is preliminary data.</text>
</comment>
<dbReference type="Proteomes" id="UP001234581">
    <property type="component" value="Unassembled WGS sequence"/>
</dbReference>
<proteinExistence type="predicted"/>
<reference evidence="1 2" key="1">
    <citation type="submission" date="2023-03" db="EMBL/GenBank/DDBJ databases">
        <title>Genome sequence of Lichtheimia ornata CBS 291.66.</title>
        <authorList>
            <person name="Mohabir J.T."/>
            <person name="Shea T.P."/>
            <person name="Kurbessoian T."/>
            <person name="Berby B."/>
            <person name="Fontaine J."/>
            <person name="Livny J."/>
            <person name="Gnirke A."/>
            <person name="Stajich J.E."/>
            <person name="Cuomo C.A."/>
        </authorList>
    </citation>
    <scope>NUCLEOTIDE SEQUENCE [LARGE SCALE GENOMIC DNA]</scope>
    <source>
        <strain evidence="1">CBS 291.66</strain>
    </source>
</reference>
<keyword evidence="2" id="KW-1185">Reference proteome</keyword>
<dbReference type="EMBL" id="JARTCD010000048">
    <property type="protein sequence ID" value="KAJ8655560.1"/>
    <property type="molecule type" value="Genomic_DNA"/>
</dbReference>
<protein>
    <recommendedName>
        <fullName evidence="3">F-box domain-containing protein</fullName>
    </recommendedName>
</protein>
<dbReference type="InterPro" id="IPR032675">
    <property type="entry name" value="LRR_dom_sf"/>
</dbReference>
<dbReference type="AlphaFoldDB" id="A0AAD7UZS8"/>
<dbReference type="Gene3D" id="3.80.10.10">
    <property type="entry name" value="Ribonuclease Inhibitor"/>
    <property type="match status" value="2"/>
</dbReference>
<evidence type="ECO:0008006" key="3">
    <source>
        <dbReference type="Google" id="ProtNLM"/>
    </source>
</evidence>
<evidence type="ECO:0000313" key="1">
    <source>
        <dbReference type="EMBL" id="KAJ8655560.1"/>
    </source>
</evidence>
<gene>
    <name evidence="1" type="ORF">O0I10_008846</name>
</gene>
<dbReference type="PANTHER" id="PTHR13318">
    <property type="entry name" value="PARTNER OF PAIRED, ISOFORM B-RELATED"/>
    <property type="match status" value="1"/>
</dbReference>
<accession>A0AAD7UZS8</accession>